<dbReference type="Proteomes" id="UP000789342">
    <property type="component" value="Unassembled WGS sequence"/>
</dbReference>
<proteinExistence type="predicted"/>
<comment type="caution">
    <text evidence="1">The sequence shown here is derived from an EMBL/GenBank/DDBJ whole genome shotgun (WGS) entry which is preliminary data.</text>
</comment>
<keyword evidence="2" id="KW-1185">Reference proteome</keyword>
<organism evidence="1 2">
    <name type="scientific">Acaulospora morrowiae</name>
    <dbReference type="NCBI Taxonomy" id="94023"/>
    <lineage>
        <taxon>Eukaryota</taxon>
        <taxon>Fungi</taxon>
        <taxon>Fungi incertae sedis</taxon>
        <taxon>Mucoromycota</taxon>
        <taxon>Glomeromycotina</taxon>
        <taxon>Glomeromycetes</taxon>
        <taxon>Diversisporales</taxon>
        <taxon>Acaulosporaceae</taxon>
        <taxon>Acaulospora</taxon>
    </lineage>
</organism>
<evidence type="ECO:0000313" key="2">
    <source>
        <dbReference type="Proteomes" id="UP000789342"/>
    </source>
</evidence>
<evidence type="ECO:0000313" key="1">
    <source>
        <dbReference type="EMBL" id="CAG8763791.1"/>
    </source>
</evidence>
<accession>A0A9N9J846</accession>
<dbReference type="EMBL" id="CAJVPV010042316">
    <property type="protein sequence ID" value="CAG8763791.1"/>
    <property type="molecule type" value="Genomic_DNA"/>
</dbReference>
<sequence>MSIKMEMPKIEPQDEERMKMLSNILMYTCSLSTDEIKDLYSVLQGYCLGLGDFNGWDWACPELPTIYELEDESSFQSESMLKKTFNEYSMIGNWCDACNKISEETHTHIYCSDCDRVYEPFCGLLKNECICDLIPVGECFPLKQDFEKFLLDNNVCDMSNHQCKDFCGCKFVCGLTRPIGCSVWNKKIDYEMCNWHSNNLDNVSHDCIGKVSHGFIKK</sequence>
<gene>
    <name evidence="1" type="ORF">AMORRO_LOCUS16120</name>
</gene>
<protein>
    <submittedName>
        <fullName evidence="1">16513_t:CDS:1</fullName>
    </submittedName>
</protein>
<dbReference type="AlphaFoldDB" id="A0A9N9J846"/>
<name>A0A9N9J846_9GLOM</name>
<reference evidence="1" key="1">
    <citation type="submission" date="2021-06" db="EMBL/GenBank/DDBJ databases">
        <authorList>
            <person name="Kallberg Y."/>
            <person name="Tangrot J."/>
            <person name="Rosling A."/>
        </authorList>
    </citation>
    <scope>NUCLEOTIDE SEQUENCE</scope>
    <source>
        <strain evidence="1">CL551</strain>
    </source>
</reference>